<reference evidence="3 4" key="3">
    <citation type="submission" date="2017-09" db="EMBL/GenBank/DDBJ databases">
        <title>Tripartite evolution among Lactobacillus johnsonii, Lactobacillus taiwanensis, Lactobacillus reuteri and their rodent host.</title>
        <authorList>
            <person name="Wang T."/>
            <person name="Knowles S."/>
            <person name="Cheng C."/>
        </authorList>
    </citation>
    <scope>NUCLEOTIDE SEQUENCE [LARGE SCALE GENOMIC DNA]</scope>
    <source>
        <strain evidence="2 3">609q</strain>
        <strain evidence="1 4">609u</strain>
    </source>
</reference>
<evidence type="ECO:0000313" key="3">
    <source>
        <dbReference type="Proteomes" id="UP000215828"/>
    </source>
</evidence>
<evidence type="ECO:0000313" key="1">
    <source>
        <dbReference type="EMBL" id="OYR87361.1"/>
    </source>
</evidence>
<accession>A0A256LC45</accession>
<dbReference type="EMBL" id="NGNV01000044">
    <property type="protein sequence ID" value="OYR87361.1"/>
    <property type="molecule type" value="Genomic_DNA"/>
</dbReference>
<dbReference type="Proteomes" id="UP000215828">
    <property type="component" value="Unassembled WGS sequence"/>
</dbReference>
<sequence>MIRKQQQCLYCHHEIGKKHYILLECHYFANDDNYVEATVDINTDKSMSLIVGDYYGDSTDEIKINYCPICGRKLSENSTN</sequence>
<protein>
    <submittedName>
        <fullName evidence="2">Uncharacterized protein</fullName>
    </submittedName>
</protein>
<dbReference type="RefSeq" id="WP_094496535.1">
    <property type="nucleotide sequence ID" value="NZ_NGNV01000044.1"/>
</dbReference>
<name>A0A256LC45_9LACO</name>
<gene>
    <name evidence="1" type="ORF">CBF53_07885</name>
    <name evidence="2" type="ORF">CBF70_07325</name>
</gene>
<comment type="caution">
    <text evidence="2">The sequence shown here is derived from an EMBL/GenBank/DDBJ whole genome shotgun (WGS) entry which is preliminary data.</text>
</comment>
<dbReference type="AlphaFoldDB" id="A0A256LC45"/>
<evidence type="ECO:0000313" key="4">
    <source>
        <dbReference type="Proteomes" id="UP000216316"/>
    </source>
</evidence>
<organism evidence="2 3">
    <name type="scientific">Lactobacillus taiwanensis</name>
    <dbReference type="NCBI Taxonomy" id="508451"/>
    <lineage>
        <taxon>Bacteria</taxon>
        <taxon>Bacillati</taxon>
        <taxon>Bacillota</taxon>
        <taxon>Bacilli</taxon>
        <taxon>Lactobacillales</taxon>
        <taxon>Lactobacillaceae</taxon>
        <taxon>Lactobacillus</taxon>
    </lineage>
</organism>
<evidence type="ECO:0000313" key="2">
    <source>
        <dbReference type="EMBL" id="OYR90981.1"/>
    </source>
</evidence>
<reference evidence="1" key="2">
    <citation type="submission" date="2017-05" db="EMBL/GenBank/DDBJ databases">
        <authorList>
            <person name="Lin X.B."/>
            <person name="Stothard P."/>
            <person name="Tasseva G."/>
            <person name="Walter J."/>
        </authorList>
    </citation>
    <scope>NUCLEOTIDE SEQUENCE</scope>
    <source>
        <strain evidence="1">609u</strain>
    </source>
</reference>
<keyword evidence="4" id="KW-1185">Reference proteome</keyword>
<reference evidence="2 3" key="1">
    <citation type="submission" date="2017-04" db="EMBL/GenBank/DDBJ databases">
        <authorList>
            <person name="Afonso C.L."/>
            <person name="Miller P.J."/>
            <person name="Scott M.A."/>
            <person name="Spackman E."/>
            <person name="Goraichik I."/>
            <person name="Dimitrov K.M."/>
            <person name="Suarez D.L."/>
            <person name="Swayne D.E."/>
        </authorList>
    </citation>
    <scope>NUCLEOTIDE SEQUENCE [LARGE SCALE GENOMIC DNA]</scope>
    <source>
        <strain evidence="2 3">609q</strain>
    </source>
</reference>
<dbReference type="Proteomes" id="UP000216316">
    <property type="component" value="Unassembled WGS sequence"/>
</dbReference>
<proteinExistence type="predicted"/>
<dbReference type="EMBL" id="NGNX01000033">
    <property type="protein sequence ID" value="OYR90981.1"/>
    <property type="molecule type" value="Genomic_DNA"/>
</dbReference>